<evidence type="ECO:0000256" key="1">
    <source>
        <dbReference type="ARBA" id="ARBA00022737"/>
    </source>
</evidence>
<evidence type="ECO:0000313" key="2">
    <source>
        <dbReference type="EMBL" id="KAF3482632.1"/>
    </source>
</evidence>
<keyword evidence="1" id="KW-0677">Repeat</keyword>
<proteinExistence type="predicted"/>
<name>A0ABQ7A427_BRACR</name>
<keyword evidence="3" id="KW-1185">Reference proteome</keyword>
<evidence type="ECO:0008006" key="4">
    <source>
        <dbReference type="Google" id="ProtNLM"/>
    </source>
</evidence>
<reference evidence="2 3" key="1">
    <citation type="journal article" date="2020" name="BMC Genomics">
        <title>Intraspecific diversification of the crop wild relative Brassica cretica Lam. using demographic model selection.</title>
        <authorList>
            <person name="Kioukis A."/>
            <person name="Michalopoulou V.A."/>
            <person name="Briers L."/>
            <person name="Pirintsos S."/>
            <person name="Studholme D.J."/>
            <person name="Pavlidis P."/>
            <person name="Sarris P.F."/>
        </authorList>
    </citation>
    <scope>NUCLEOTIDE SEQUENCE [LARGE SCALE GENOMIC DNA]</scope>
    <source>
        <strain evidence="3">cv. PFS-1207/04</strain>
    </source>
</reference>
<sequence length="68" mass="7481">MPENSECVRLGFNSDVDTSGALINMYGKCGYRNHVMVGNALVHMHAKSGSLEDAWKAFSGMIFRDIVT</sequence>
<dbReference type="Gene3D" id="1.25.40.10">
    <property type="entry name" value="Tetratricopeptide repeat domain"/>
    <property type="match status" value="1"/>
</dbReference>
<protein>
    <recommendedName>
        <fullName evidence="4">Pentatricopeptide repeat-containing protein</fullName>
    </recommendedName>
</protein>
<dbReference type="EMBL" id="QGKV02002539">
    <property type="protein sequence ID" value="KAF3482632.1"/>
    <property type="molecule type" value="Genomic_DNA"/>
</dbReference>
<accession>A0ABQ7A427</accession>
<dbReference type="InterPro" id="IPR046960">
    <property type="entry name" value="PPR_At4g14850-like_plant"/>
</dbReference>
<dbReference type="InterPro" id="IPR002885">
    <property type="entry name" value="PPR_rpt"/>
</dbReference>
<dbReference type="Proteomes" id="UP000266723">
    <property type="component" value="Unassembled WGS sequence"/>
</dbReference>
<dbReference type="PANTHER" id="PTHR47926">
    <property type="entry name" value="PENTATRICOPEPTIDE REPEAT-CONTAINING PROTEIN"/>
    <property type="match status" value="1"/>
</dbReference>
<dbReference type="InterPro" id="IPR011990">
    <property type="entry name" value="TPR-like_helical_dom_sf"/>
</dbReference>
<gene>
    <name evidence="2" type="ORF">DY000_02064391</name>
</gene>
<organism evidence="2 3">
    <name type="scientific">Brassica cretica</name>
    <name type="common">Mustard</name>
    <dbReference type="NCBI Taxonomy" id="69181"/>
    <lineage>
        <taxon>Eukaryota</taxon>
        <taxon>Viridiplantae</taxon>
        <taxon>Streptophyta</taxon>
        <taxon>Embryophyta</taxon>
        <taxon>Tracheophyta</taxon>
        <taxon>Spermatophyta</taxon>
        <taxon>Magnoliopsida</taxon>
        <taxon>eudicotyledons</taxon>
        <taxon>Gunneridae</taxon>
        <taxon>Pentapetalae</taxon>
        <taxon>rosids</taxon>
        <taxon>malvids</taxon>
        <taxon>Brassicales</taxon>
        <taxon>Brassicaceae</taxon>
        <taxon>Brassiceae</taxon>
        <taxon>Brassica</taxon>
    </lineage>
</organism>
<comment type="caution">
    <text evidence="2">The sequence shown here is derived from an EMBL/GenBank/DDBJ whole genome shotgun (WGS) entry which is preliminary data.</text>
</comment>
<evidence type="ECO:0000313" key="3">
    <source>
        <dbReference type="Proteomes" id="UP000266723"/>
    </source>
</evidence>
<dbReference type="NCBIfam" id="TIGR00756">
    <property type="entry name" value="PPR"/>
    <property type="match status" value="1"/>
</dbReference>